<feature type="transmembrane region" description="Helical" evidence="8">
    <location>
        <begin position="387"/>
        <end position="410"/>
    </location>
</feature>
<dbReference type="AlphaFoldDB" id="A0A0P8I0C9"/>
<dbReference type="Pfam" id="PF07690">
    <property type="entry name" value="MFS_1"/>
    <property type="match status" value="1"/>
</dbReference>
<dbReference type="Gene3D" id="1.20.1250.20">
    <property type="entry name" value="MFS general substrate transporter like domains"/>
    <property type="match status" value="1"/>
</dbReference>
<dbReference type="EMBL" id="CP056573">
    <property type="protein sequence ID" value="QLV30977.1"/>
    <property type="molecule type" value="Genomic_DNA"/>
</dbReference>
<evidence type="ECO:0000256" key="7">
    <source>
        <dbReference type="ARBA" id="ARBA00023136"/>
    </source>
</evidence>
<evidence type="ECO:0000313" key="10">
    <source>
        <dbReference type="EMBL" id="HAT3897610.1"/>
    </source>
</evidence>
<dbReference type="EMBL" id="DACSXJ010000010">
    <property type="protein sequence ID" value="HAT3897610.1"/>
    <property type="molecule type" value="Genomic_DNA"/>
</dbReference>
<gene>
    <name evidence="11" type="ORF">AN672_22325</name>
    <name evidence="12" type="ORF">B9P89_02115</name>
    <name evidence="13" type="ORF">HV178_13760</name>
    <name evidence="10" type="ORF">I9Y29_002035</name>
</gene>
<feature type="domain" description="Major facilitator superfamily (MFS) profile" evidence="9">
    <location>
        <begin position="23"/>
        <end position="441"/>
    </location>
</feature>
<evidence type="ECO:0000256" key="6">
    <source>
        <dbReference type="ARBA" id="ARBA00022989"/>
    </source>
</evidence>
<comment type="similarity">
    <text evidence="2">Belongs to the major facilitator superfamily. Sugar transporter (TC 2.A.1.1) family.</text>
</comment>
<name>A0A0P8I0C9_CITFR</name>
<evidence type="ECO:0000259" key="9">
    <source>
        <dbReference type="PROSITE" id="PS50850"/>
    </source>
</evidence>
<sequence length="452" mass="50064">MEQCDPIGARLDRLPLSRFHFRIFGIISFSLLITGFLSYSGNVVLAKLVNTGWSNNYLNAAFTSALMFGYFIGSLAGGFIGDYLGRRKAFRINLLIVGASACAATFVPNMYWLIFFRCLMGIGMGALIMVGYASFTEFIPPAVRGKWSARLSFVGNWAPMLSAAIGVVIIALLSWRVMFLLGGMAMLLAWYLSGKYYIESPRWLAGKGKRSEAEKHLMQVESQIELEKNITLPSCRNECPSADLSTASGSFWLLFKGPMLRCTLVAITVLIAMNISLYTITVWIPTIFVNSGIDVTKSIFMTAIIMIGAPVGIFIAALIIDRFPRRLFGSFLLIIIALLGYFYSLQTEEWAILSYGLVMIFFLYMYVCFASAVYVPELWPTHLRLRGSGFVNAVGRIVAVFTPYGVAILLTRYGSITVFIVLGVMLVLCALILFCFGIETRKVSLEEISALA</sequence>
<dbReference type="Proteomes" id="UP000512222">
    <property type="component" value="Chromosome"/>
</dbReference>
<reference evidence="10" key="6">
    <citation type="submission" date="2020-09" db="EMBL/GenBank/DDBJ databases">
        <authorList>
            <consortium name="NCBI Pathogen Detection Project"/>
        </authorList>
    </citation>
    <scope>NUCLEOTIDE SEQUENCE</scope>
    <source>
        <strain evidence="10">O50</strain>
    </source>
</reference>
<dbReference type="Proteomes" id="UP000215827">
    <property type="component" value="Unassembled WGS sequence"/>
</dbReference>
<keyword evidence="7 8" id="KW-0472">Membrane</keyword>
<dbReference type="CDD" id="cd17316">
    <property type="entry name" value="MFS_SV2_like"/>
    <property type="match status" value="1"/>
</dbReference>
<dbReference type="InterPro" id="IPR011701">
    <property type="entry name" value="MFS"/>
</dbReference>
<comment type="subcellular location">
    <subcellularLocation>
        <location evidence="1">Membrane</location>
        <topology evidence="1">Multi-pass membrane protein</topology>
    </subcellularLocation>
</comment>
<accession>A0A0P8I0C9</accession>
<keyword evidence="4" id="KW-1003">Cell membrane</keyword>
<dbReference type="Proteomes" id="UP000050520">
    <property type="component" value="Unassembled WGS sequence"/>
</dbReference>
<feature type="transmembrane region" description="Helical" evidence="8">
    <location>
        <begin position="120"/>
        <end position="139"/>
    </location>
</feature>
<dbReference type="PANTHER" id="PTHR23511:SF34">
    <property type="entry name" value="SYNAPTIC VESICLE GLYCOPROTEIN 2"/>
    <property type="match status" value="1"/>
</dbReference>
<reference evidence="16" key="5">
    <citation type="submission" date="2020-06" db="EMBL/GenBank/DDBJ databases">
        <title>REHAB project genomes.</title>
        <authorList>
            <person name="Shaw L.P."/>
        </authorList>
    </citation>
    <scope>NUCLEOTIDE SEQUENCE [LARGE SCALE GENOMIC DNA]</scope>
    <source>
        <strain evidence="16">RHBSTW-00370</strain>
    </source>
</reference>
<evidence type="ECO:0000313" key="11">
    <source>
        <dbReference type="EMBL" id="KPR51490.1"/>
    </source>
</evidence>
<reference evidence="13" key="7">
    <citation type="journal article" date="2021" name="Microb. Genom.">
        <title>A genomic epidemiological study shows that prevalence of antimicrobial resistance in Enterobacterales is associated with the livestock host, as well as antimicrobial usage.</title>
        <authorList>
            <person name="AbuOun M."/>
            <person name="Jones H."/>
            <person name="Stubberfield E."/>
            <person name="Gilson D."/>
            <person name="Shaw L.P."/>
            <person name="Hubbard A.T.M."/>
            <person name="Chau K.K."/>
            <person name="Sebra R."/>
            <person name="Peto T.E.A."/>
            <person name="Crook D.W."/>
            <person name="Read D.S."/>
            <person name="Gweon H.S."/>
            <person name="Walker A.S."/>
            <person name="Stoesser N."/>
            <person name="Smith R.P."/>
            <person name="Anjum M.F."/>
            <person name="On Behalf Of The Rehab Consortium."/>
        </authorList>
    </citation>
    <scope>NUCLEOTIDE SEQUENCE</scope>
    <source>
        <strain evidence="13">RHBSTW-00370</strain>
    </source>
</reference>
<evidence type="ECO:0000256" key="2">
    <source>
        <dbReference type="ARBA" id="ARBA00010992"/>
    </source>
</evidence>
<evidence type="ECO:0000256" key="8">
    <source>
        <dbReference type="SAM" id="Phobius"/>
    </source>
</evidence>
<proteinExistence type="inferred from homology"/>
<reference evidence="10" key="4">
    <citation type="journal article" date="2018" name="Genome Biol.">
        <title>SKESA: strategic k-mer extension for scrupulous assemblies.</title>
        <authorList>
            <person name="Souvorov A."/>
            <person name="Agarwala R."/>
            <person name="Lipman D.J."/>
        </authorList>
    </citation>
    <scope>NUCLEOTIDE SEQUENCE</scope>
    <source>
        <strain evidence="10">O50</strain>
    </source>
</reference>
<dbReference type="EMBL" id="NEFA01000002">
    <property type="protein sequence ID" value="OYR06810.1"/>
    <property type="molecule type" value="Genomic_DNA"/>
</dbReference>
<keyword evidence="3" id="KW-0813">Transport</keyword>
<dbReference type="GO" id="GO:0022857">
    <property type="term" value="F:transmembrane transporter activity"/>
    <property type="evidence" value="ECO:0007669"/>
    <property type="project" value="InterPro"/>
</dbReference>
<dbReference type="Proteomes" id="UP000855471">
    <property type="component" value="Unassembled WGS sequence"/>
</dbReference>
<evidence type="ECO:0000256" key="5">
    <source>
        <dbReference type="ARBA" id="ARBA00022692"/>
    </source>
</evidence>
<feature type="transmembrane region" description="Helical" evidence="8">
    <location>
        <begin position="21"/>
        <end position="40"/>
    </location>
</feature>
<feature type="transmembrane region" description="Helical" evidence="8">
    <location>
        <begin position="350"/>
        <end position="375"/>
    </location>
</feature>
<feature type="transmembrane region" description="Helical" evidence="8">
    <location>
        <begin position="179"/>
        <end position="198"/>
    </location>
</feature>
<keyword evidence="6 8" id="KW-1133">Transmembrane helix</keyword>
<dbReference type="InterPro" id="IPR020846">
    <property type="entry name" value="MFS_dom"/>
</dbReference>
<dbReference type="EMBL" id="LJEB01000112">
    <property type="protein sequence ID" value="KPR51490.1"/>
    <property type="molecule type" value="Genomic_DNA"/>
</dbReference>
<reference evidence="12 15" key="3">
    <citation type="submission" date="2017-04" db="EMBL/GenBank/DDBJ databases">
        <title>Emergence of KPC-2-producing Citrobacter isolates from sediments of a Chinese river.</title>
        <authorList>
            <person name="Zheng B."/>
        </authorList>
    </citation>
    <scope>NUCLEOTIDE SEQUENCE [LARGE SCALE GENOMIC DNA]</scope>
    <source>
        <strain evidence="12 15">C191</strain>
    </source>
</reference>
<dbReference type="GO" id="GO:0016020">
    <property type="term" value="C:membrane"/>
    <property type="evidence" value="ECO:0007669"/>
    <property type="project" value="UniProtKB-SubCell"/>
</dbReference>
<feature type="transmembrane region" description="Helical" evidence="8">
    <location>
        <begin position="327"/>
        <end position="344"/>
    </location>
</feature>
<reference evidence="14" key="1">
    <citation type="submission" date="2015-09" db="EMBL/GenBank/DDBJ databases">
        <title>Prevalence of NDMs in South Africa.</title>
        <authorList>
            <person name="Osei Sekyere J."/>
            <person name="Govinden U."/>
            <person name="Essack S."/>
            <person name="Haldorsen B."/>
            <person name="Samuelsen O."/>
            <person name="Aasnaes B."/>
            <person name="Sundsfjord A."/>
        </authorList>
    </citation>
    <scope>NUCLEOTIDE SEQUENCE [LARGE SCALE GENOMIC DNA]</scope>
    <source>
        <strain evidence="14">ST62:944112508</strain>
    </source>
</reference>
<dbReference type="InterPro" id="IPR036259">
    <property type="entry name" value="MFS_trans_sf"/>
</dbReference>
<evidence type="ECO:0000313" key="14">
    <source>
        <dbReference type="Proteomes" id="UP000050520"/>
    </source>
</evidence>
<feature type="transmembrane region" description="Helical" evidence="8">
    <location>
        <begin position="92"/>
        <end position="114"/>
    </location>
</feature>
<feature type="transmembrane region" description="Helical" evidence="8">
    <location>
        <begin position="60"/>
        <end position="80"/>
    </location>
</feature>
<protein>
    <submittedName>
        <fullName evidence="10">MFS transporter</fullName>
    </submittedName>
</protein>
<evidence type="ECO:0000256" key="1">
    <source>
        <dbReference type="ARBA" id="ARBA00004141"/>
    </source>
</evidence>
<dbReference type="SUPFAM" id="SSF103473">
    <property type="entry name" value="MFS general substrate transporter"/>
    <property type="match status" value="1"/>
</dbReference>
<evidence type="ECO:0000313" key="12">
    <source>
        <dbReference type="EMBL" id="OYR06810.1"/>
    </source>
</evidence>
<reference evidence="11 14" key="2">
    <citation type="journal article" date="2017" name="PLoS ONE">
        <title>Genomic and phenotypic characterisation of fluoroquinolone resistance mechanisms in Enterobacteriaceae in Durban, South Africa.</title>
        <authorList>
            <person name="Osei Sekyere J."/>
            <person name="Amoako D.G."/>
        </authorList>
    </citation>
    <scope>NUCLEOTIDE SEQUENCE [LARGE SCALE GENOMIC DNA]</scope>
    <source>
        <strain evidence="11 14">ST62:944112508</strain>
    </source>
</reference>
<feature type="transmembrane region" description="Helical" evidence="8">
    <location>
        <begin position="151"/>
        <end position="173"/>
    </location>
</feature>
<feature type="transmembrane region" description="Helical" evidence="8">
    <location>
        <begin position="264"/>
        <end position="287"/>
    </location>
</feature>
<keyword evidence="5 8" id="KW-0812">Transmembrane</keyword>
<evidence type="ECO:0000313" key="13">
    <source>
        <dbReference type="EMBL" id="QLV30977.1"/>
    </source>
</evidence>
<evidence type="ECO:0000256" key="4">
    <source>
        <dbReference type="ARBA" id="ARBA00022475"/>
    </source>
</evidence>
<dbReference type="PROSITE" id="PS50850">
    <property type="entry name" value="MFS"/>
    <property type="match status" value="1"/>
</dbReference>
<feature type="transmembrane region" description="Helical" evidence="8">
    <location>
        <begin position="299"/>
        <end position="320"/>
    </location>
</feature>
<evidence type="ECO:0000256" key="3">
    <source>
        <dbReference type="ARBA" id="ARBA00022448"/>
    </source>
</evidence>
<dbReference type="PANTHER" id="PTHR23511">
    <property type="entry name" value="SYNAPTIC VESICLE GLYCOPROTEIN 2"/>
    <property type="match status" value="1"/>
</dbReference>
<evidence type="ECO:0000313" key="15">
    <source>
        <dbReference type="Proteomes" id="UP000215827"/>
    </source>
</evidence>
<feature type="transmembrane region" description="Helical" evidence="8">
    <location>
        <begin position="416"/>
        <end position="438"/>
    </location>
</feature>
<organism evidence="10">
    <name type="scientific">Citrobacter freundii</name>
    <dbReference type="NCBI Taxonomy" id="546"/>
    <lineage>
        <taxon>Bacteria</taxon>
        <taxon>Pseudomonadati</taxon>
        <taxon>Pseudomonadota</taxon>
        <taxon>Gammaproteobacteria</taxon>
        <taxon>Enterobacterales</taxon>
        <taxon>Enterobacteriaceae</taxon>
        <taxon>Citrobacter</taxon>
        <taxon>Citrobacter freundii complex</taxon>
    </lineage>
</organism>
<dbReference type="RefSeq" id="WP_032949100.1">
    <property type="nucleotide sequence ID" value="NZ_CABDWZ010000001.1"/>
</dbReference>
<evidence type="ECO:0000313" key="16">
    <source>
        <dbReference type="Proteomes" id="UP000512222"/>
    </source>
</evidence>